<evidence type="ECO:0000256" key="2">
    <source>
        <dbReference type="SAM" id="SignalP"/>
    </source>
</evidence>
<dbReference type="InterPro" id="IPR051955">
    <property type="entry name" value="PME_Inhibitor"/>
</dbReference>
<dbReference type="EMBL" id="CAUOFW020001592">
    <property type="protein sequence ID" value="CAK9146596.1"/>
    <property type="molecule type" value="Genomic_DNA"/>
</dbReference>
<keyword evidence="1 2" id="KW-0732">Signal</keyword>
<dbReference type="InterPro" id="IPR006501">
    <property type="entry name" value="Pectinesterase_inhib_dom"/>
</dbReference>
<dbReference type="NCBIfam" id="TIGR01614">
    <property type="entry name" value="PME_inhib"/>
    <property type="match status" value="1"/>
</dbReference>
<evidence type="ECO:0000256" key="1">
    <source>
        <dbReference type="ARBA" id="ARBA00022729"/>
    </source>
</evidence>
<comment type="caution">
    <text evidence="4">The sequence shown here is derived from an EMBL/GenBank/DDBJ whole genome shotgun (WGS) entry which is preliminary data.</text>
</comment>
<dbReference type="SMART" id="SM00856">
    <property type="entry name" value="PMEI"/>
    <property type="match status" value="1"/>
</dbReference>
<accession>A0ABC8RNN4</accession>
<dbReference type="Gene3D" id="1.20.140.40">
    <property type="entry name" value="Invertase/pectin methylesterase inhibitor family protein"/>
    <property type="match status" value="1"/>
</dbReference>
<feature type="chain" id="PRO_5044878770" description="Pectinesterase inhibitor domain-containing protein" evidence="2">
    <location>
        <begin position="29"/>
        <end position="216"/>
    </location>
</feature>
<dbReference type="SUPFAM" id="SSF101148">
    <property type="entry name" value="Plant invertase/pectin methylesterase inhibitor"/>
    <property type="match status" value="1"/>
</dbReference>
<dbReference type="PANTHER" id="PTHR31080:SF64">
    <property type="entry name" value="PLANT INVERTASE_PECTIN METHYLESTERASE INHIBITOR SUPERFAMILY PROTEIN"/>
    <property type="match status" value="1"/>
</dbReference>
<dbReference type="FunFam" id="1.20.140.40:FF:000005">
    <property type="entry name" value="Pectin methylesterase inhibitor 1"/>
    <property type="match status" value="1"/>
</dbReference>
<dbReference type="GO" id="GO:0046910">
    <property type="term" value="F:pectinesterase inhibitor activity"/>
    <property type="evidence" value="ECO:0007669"/>
    <property type="project" value="UniProtKB-ARBA"/>
</dbReference>
<gene>
    <name evidence="4" type="ORF">ILEXP_LOCUS14448</name>
</gene>
<protein>
    <recommendedName>
        <fullName evidence="3">Pectinesterase inhibitor domain-containing protein</fullName>
    </recommendedName>
</protein>
<evidence type="ECO:0000259" key="3">
    <source>
        <dbReference type="SMART" id="SM00856"/>
    </source>
</evidence>
<name>A0ABC8RNN4_9AQUA</name>
<dbReference type="Pfam" id="PF04043">
    <property type="entry name" value="PMEI"/>
    <property type="match status" value="1"/>
</dbReference>
<keyword evidence="5" id="KW-1185">Reference proteome</keyword>
<dbReference type="Proteomes" id="UP001642360">
    <property type="component" value="Unassembled WGS sequence"/>
</dbReference>
<dbReference type="CDD" id="cd15798">
    <property type="entry name" value="PMEI-like_3"/>
    <property type="match status" value="1"/>
</dbReference>
<reference evidence="4 5" key="1">
    <citation type="submission" date="2024-02" db="EMBL/GenBank/DDBJ databases">
        <authorList>
            <person name="Vignale AGUSTIN F."/>
            <person name="Sosa J E."/>
            <person name="Modenutti C."/>
        </authorList>
    </citation>
    <scope>NUCLEOTIDE SEQUENCE [LARGE SCALE GENOMIC DNA]</scope>
</reference>
<proteinExistence type="predicted"/>
<evidence type="ECO:0000313" key="5">
    <source>
        <dbReference type="Proteomes" id="UP001642360"/>
    </source>
</evidence>
<organism evidence="4 5">
    <name type="scientific">Ilex paraguariensis</name>
    <name type="common">yerba mate</name>
    <dbReference type="NCBI Taxonomy" id="185542"/>
    <lineage>
        <taxon>Eukaryota</taxon>
        <taxon>Viridiplantae</taxon>
        <taxon>Streptophyta</taxon>
        <taxon>Embryophyta</taxon>
        <taxon>Tracheophyta</taxon>
        <taxon>Spermatophyta</taxon>
        <taxon>Magnoliopsida</taxon>
        <taxon>eudicotyledons</taxon>
        <taxon>Gunneridae</taxon>
        <taxon>Pentapetalae</taxon>
        <taxon>asterids</taxon>
        <taxon>campanulids</taxon>
        <taxon>Aquifoliales</taxon>
        <taxon>Aquifoliaceae</taxon>
        <taxon>Ilex</taxon>
    </lineage>
</organism>
<evidence type="ECO:0000313" key="4">
    <source>
        <dbReference type="EMBL" id="CAK9146596.1"/>
    </source>
</evidence>
<dbReference type="AlphaFoldDB" id="A0ABC8RNN4"/>
<dbReference type="PANTHER" id="PTHR31080">
    <property type="entry name" value="PECTINESTERASE INHIBITOR-LIKE"/>
    <property type="match status" value="1"/>
</dbReference>
<feature type="signal peptide" evidence="2">
    <location>
        <begin position="1"/>
        <end position="28"/>
    </location>
</feature>
<sequence length="216" mass="23253">MKTQRPLSLLSILFSAFLLHFHPTPTAGYYFYDTSATTTDTATAGGDTNFIRTSCEITLYPDLCYTSLSGYANAVQQDPARLARIAISVSLSKAKHMAAYVSNLSRKADYGAPPRAAAALHDCFTVFGDAVDQIRGSLKQMRRLGGSGDSLRFQMSNVQTWMSAALTNEDTCTDGFEDVPDGPLKSDVLDGVAKVEEVTSNALALVNSYVAKVTTP</sequence>
<feature type="domain" description="Pectinesterase inhibitor" evidence="3">
    <location>
        <begin position="46"/>
        <end position="205"/>
    </location>
</feature>
<dbReference type="InterPro" id="IPR035513">
    <property type="entry name" value="Invertase/methylesterase_inhib"/>
</dbReference>